<dbReference type="PANTHER" id="PTHR35849:SF1">
    <property type="entry name" value="INTERMEMBRANE PHOSPHOLIPID TRANSPORT SYSTEM BINDING PROTEIN MLAB"/>
    <property type="match status" value="1"/>
</dbReference>
<dbReference type="CDD" id="cd07043">
    <property type="entry name" value="STAS_anti-anti-sigma_factors"/>
    <property type="match status" value="1"/>
</dbReference>
<dbReference type="SUPFAM" id="SSF52091">
    <property type="entry name" value="SpoIIaa-like"/>
    <property type="match status" value="1"/>
</dbReference>
<sequence length="113" mass="12993">MMPEKTLQFGIQEQNGSLFVTLLGELTRDTLLPLWKQRASFLSNPHNETIYWDLNHLLRIDSAGFALLIELLNHYQKQSTNYLINVPDVILTLAGLFGLQDWLDSFLTKSKTD</sequence>
<organism evidence="2 3">
    <name type="scientific">Haemophilus ducreyi</name>
    <dbReference type="NCBI Taxonomy" id="730"/>
    <lineage>
        <taxon>Bacteria</taxon>
        <taxon>Pseudomonadati</taxon>
        <taxon>Pseudomonadota</taxon>
        <taxon>Gammaproteobacteria</taxon>
        <taxon>Pasteurellales</taxon>
        <taxon>Pasteurellaceae</taxon>
        <taxon>Haemophilus</taxon>
    </lineage>
</organism>
<evidence type="ECO:0000313" key="3">
    <source>
        <dbReference type="Proteomes" id="UP000060132"/>
    </source>
</evidence>
<feature type="domain" description="STAS" evidence="1">
    <location>
        <begin position="7"/>
        <end position="113"/>
    </location>
</feature>
<dbReference type="OMA" id="QSLHWES"/>
<dbReference type="PANTHER" id="PTHR35849">
    <property type="entry name" value="BLR2341 PROTEIN"/>
    <property type="match status" value="1"/>
</dbReference>
<dbReference type="Pfam" id="PF01740">
    <property type="entry name" value="STAS"/>
    <property type="match status" value="1"/>
</dbReference>
<reference evidence="2 3" key="1">
    <citation type="journal article" date="2015" name="PLoS Negl. Trop. Dis.">
        <title>Haemophilus ducreyi Cutaneous Ulcer Strains Are Nearly Identical to Class I Genital Ulcer Strains.</title>
        <authorList>
            <person name="Gangaiah D."/>
            <person name="Webb K.M."/>
            <person name="Humphreys T.L."/>
            <person name="Fortney K.R."/>
            <person name="Toh E."/>
            <person name="Tai A."/>
            <person name="Katz S.S."/>
            <person name="Pillay A."/>
            <person name="Chen C.Y."/>
            <person name="Roberts S.A."/>
            <person name="Munson R.S.Jr."/>
            <person name="Spinola S.M."/>
        </authorList>
    </citation>
    <scope>NUCLEOTIDE SEQUENCE [LARGE SCALE GENOMIC DNA]</scope>
    <source>
        <strain evidence="3">CLU2</strain>
    </source>
</reference>
<proteinExistence type="predicted"/>
<dbReference type="InterPro" id="IPR036513">
    <property type="entry name" value="STAS_dom_sf"/>
</dbReference>
<dbReference type="Gene3D" id="3.30.750.24">
    <property type="entry name" value="STAS domain"/>
    <property type="match status" value="1"/>
</dbReference>
<gene>
    <name evidence="2" type="ORF">RZ57_00985</name>
</gene>
<dbReference type="EMBL" id="CP011219">
    <property type="protein sequence ID" value="AKO31817.1"/>
    <property type="molecule type" value="Genomic_DNA"/>
</dbReference>
<evidence type="ECO:0000313" key="2">
    <source>
        <dbReference type="EMBL" id="AKO31817.1"/>
    </source>
</evidence>
<dbReference type="AlphaFoldDB" id="A0AAC8UBM4"/>
<dbReference type="PROSITE" id="PS50801">
    <property type="entry name" value="STAS"/>
    <property type="match status" value="1"/>
</dbReference>
<dbReference type="InterPro" id="IPR002645">
    <property type="entry name" value="STAS_dom"/>
</dbReference>
<dbReference type="RefSeq" id="WP_010944291.1">
    <property type="nucleotide sequence ID" value="NZ_CP011218.1"/>
</dbReference>
<dbReference type="Proteomes" id="UP000060132">
    <property type="component" value="Chromosome"/>
</dbReference>
<evidence type="ECO:0000259" key="1">
    <source>
        <dbReference type="PROSITE" id="PS50801"/>
    </source>
</evidence>
<protein>
    <submittedName>
        <fullName evidence="2">NTP binding protein (Contains STAS domain)</fullName>
    </submittedName>
</protein>
<name>A0AAC8UBM4_HAEDC</name>
<accession>A0AAC8UBM4</accession>
<dbReference type="InterPro" id="IPR052746">
    <property type="entry name" value="MlaB_ABC_Transporter"/>
</dbReference>